<evidence type="ECO:0000256" key="1">
    <source>
        <dbReference type="ARBA" id="ARBA00023015"/>
    </source>
</evidence>
<keyword evidence="2" id="KW-0238">DNA-binding</keyword>
<evidence type="ECO:0000313" key="6">
    <source>
        <dbReference type="Proteomes" id="UP000300879"/>
    </source>
</evidence>
<accession>A0A4V1G3E7</accession>
<dbReference type="InterPro" id="IPR009057">
    <property type="entry name" value="Homeodomain-like_sf"/>
</dbReference>
<dbReference type="Gene3D" id="1.10.10.60">
    <property type="entry name" value="Homeodomain-like"/>
    <property type="match status" value="2"/>
</dbReference>
<keyword evidence="1" id="KW-0805">Transcription regulation</keyword>
<dbReference type="Pfam" id="PF12833">
    <property type="entry name" value="HTH_18"/>
    <property type="match status" value="1"/>
</dbReference>
<dbReference type="InterPro" id="IPR018060">
    <property type="entry name" value="HTH_AraC"/>
</dbReference>
<dbReference type="GO" id="GO:0043565">
    <property type="term" value="F:sequence-specific DNA binding"/>
    <property type="evidence" value="ECO:0007669"/>
    <property type="project" value="InterPro"/>
</dbReference>
<keyword evidence="3" id="KW-0804">Transcription</keyword>
<dbReference type="PANTHER" id="PTHR43280">
    <property type="entry name" value="ARAC-FAMILY TRANSCRIPTIONAL REGULATOR"/>
    <property type="match status" value="1"/>
</dbReference>
<evidence type="ECO:0000256" key="3">
    <source>
        <dbReference type="ARBA" id="ARBA00023163"/>
    </source>
</evidence>
<evidence type="ECO:0000313" key="5">
    <source>
        <dbReference type="EMBL" id="QCT00934.1"/>
    </source>
</evidence>
<dbReference type="InterPro" id="IPR003313">
    <property type="entry name" value="AraC-bd"/>
</dbReference>
<reference evidence="5 6" key="1">
    <citation type="submission" date="2019-05" db="EMBL/GenBank/DDBJ databases">
        <authorList>
            <person name="Chen C."/>
        </authorList>
    </citation>
    <scope>NUCLEOTIDE SEQUENCE [LARGE SCALE GENOMIC DNA]</scope>
    <source>
        <strain evidence="5 6">HB172198</strain>
    </source>
</reference>
<dbReference type="SMART" id="SM00342">
    <property type="entry name" value="HTH_ARAC"/>
    <property type="match status" value="1"/>
</dbReference>
<evidence type="ECO:0000256" key="2">
    <source>
        <dbReference type="ARBA" id="ARBA00023125"/>
    </source>
</evidence>
<gene>
    <name evidence="5" type="ORF">E6C60_0208</name>
</gene>
<dbReference type="PROSITE" id="PS01124">
    <property type="entry name" value="HTH_ARAC_FAMILY_2"/>
    <property type="match status" value="1"/>
</dbReference>
<dbReference type="Pfam" id="PF02311">
    <property type="entry name" value="AraC_binding"/>
    <property type="match status" value="1"/>
</dbReference>
<name>A0A4V1G3E7_9BACL</name>
<dbReference type="PRINTS" id="PR00032">
    <property type="entry name" value="HTHARAC"/>
</dbReference>
<dbReference type="Proteomes" id="UP000300879">
    <property type="component" value="Chromosome"/>
</dbReference>
<evidence type="ECO:0000259" key="4">
    <source>
        <dbReference type="PROSITE" id="PS01124"/>
    </source>
</evidence>
<dbReference type="InterPro" id="IPR037923">
    <property type="entry name" value="HTH-like"/>
</dbReference>
<dbReference type="PANTHER" id="PTHR43280:SF2">
    <property type="entry name" value="HTH-TYPE TRANSCRIPTIONAL REGULATOR EXSA"/>
    <property type="match status" value="1"/>
</dbReference>
<sequence>MINGVRFNLDALPDVQNMGLFRTQDVWAHMDRIVDSDVLIFVRKGLVHIIEADEEYYIGPGQVFFMKHGVRHYGHKKTQAGSEWNWITFTPAQAVTPGSVEMKWLEVEDYQRTSVRLTKLLDHYISGSDYDDLKLKVGTLDLLLDLYREMNRRKSGNQKLVTDVKKFVHSHIHEEIRSTDLTQSLSMNYSYISRVFSKTAGLSIQRYIMEQKIKEAIRLFSESSMNISQISEKLGYSNPYYFTRVFKQVTGTNPTSFLKKGYYDYTSSGDFTGSGVKERGGEQA</sequence>
<dbReference type="SUPFAM" id="SSF46689">
    <property type="entry name" value="Homeodomain-like"/>
    <property type="match status" value="1"/>
</dbReference>
<keyword evidence="6" id="KW-1185">Reference proteome</keyword>
<proteinExistence type="predicted"/>
<dbReference type="KEGG" id="palo:E6C60_0208"/>
<dbReference type="SUPFAM" id="SSF51215">
    <property type="entry name" value="Regulatory protein AraC"/>
    <property type="match status" value="1"/>
</dbReference>
<dbReference type="EMBL" id="CP040396">
    <property type="protein sequence ID" value="QCT00934.1"/>
    <property type="molecule type" value="Genomic_DNA"/>
</dbReference>
<dbReference type="AlphaFoldDB" id="A0A4V1G3E7"/>
<organism evidence="5 6">
    <name type="scientific">Paenibacillus algicola</name>
    <dbReference type="NCBI Taxonomy" id="2565926"/>
    <lineage>
        <taxon>Bacteria</taxon>
        <taxon>Bacillati</taxon>
        <taxon>Bacillota</taxon>
        <taxon>Bacilli</taxon>
        <taxon>Bacillales</taxon>
        <taxon>Paenibacillaceae</taxon>
        <taxon>Paenibacillus</taxon>
    </lineage>
</organism>
<dbReference type="GO" id="GO:0003700">
    <property type="term" value="F:DNA-binding transcription factor activity"/>
    <property type="evidence" value="ECO:0007669"/>
    <property type="project" value="InterPro"/>
</dbReference>
<protein>
    <submittedName>
        <fullName evidence="5">Transcriptional regulator</fullName>
    </submittedName>
</protein>
<feature type="domain" description="HTH araC/xylS-type" evidence="4">
    <location>
        <begin position="162"/>
        <end position="260"/>
    </location>
</feature>
<dbReference type="InterPro" id="IPR020449">
    <property type="entry name" value="Tscrpt_reg_AraC-type_HTH"/>
</dbReference>